<dbReference type="Proteomes" id="UP000007509">
    <property type="component" value="Unassembled WGS sequence"/>
</dbReference>
<evidence type="ECO:0000259" key="2">
    <source>
        <dbReference type="Pfam" id="PF18962"/>
    </source>
</evidence>
<dbReference type="OrthoDB" id="1652165at2"/>
<sequence>MAKKLFFLVNIFLFNFIMAQNNFEYLRSWGTYFGPVGGRSWTSLFDTKPILFDSQDNIYVKGFVTGIISYNTSYYQQFSVGNGQPYSFGTGPYPQSVYNAKFNSAGNLLFYEYDQFHPNIPGTYQKELMYIDAQDNKYYQYHSGGNLPVSATPGVWMTTTSSYPSVILAKYSANNTLIWATYLPSLSRVTVDDSENVYISGLTYSVQDITTPRVFQENYQIMTINGVQIQNGFLVKLNPNGQRLWGTYYPGYGSAIQYHNNALYMMIGQEFASNQISIPSPGAFQTTKSSGAMMRMNANTGTRDWGTYYGAGFGNNGMTNFEVNDTGLYIAGRDFITNDPTMNSNNYYGTPGSHQPQISGSGDIFLTKFDHSGNRIWSTYIGGTAWETSQGSQKPLAIVGNDIYVCGLSYGTGSNMATPNVYQQSPQQNTSNSSNHFFVKFSSNGVLQWSSYYGGTSEKFNEPINIAIHKTSLYLYGETTAPSGYATSGCWQPQIIDPNPTFTGSEKNVTFLAKFNIKTLGTFETSQFNNLILYNNPNNGNFIIKGDILEKENCKIDLYDVSGKLIYHENLSKNTEQKFSLQNLLSNGIYFISVTGKTGDNLKNFKMTVKK</sequence>
<proteinExistence type="predicted"/>
<reference evidence="3 4" key="1">
    <citation type="journal article" date="2012" name="J. Bacteriol.">
        <title>Twenty-one genome sequences from Pseudomonas species and 19 genome sequences from diverse bacteria isolated from the rhizosphere and endosphere of Populus deltoides.</title>
        <authorList>
            <person name="Brown S.D."/>
            <person name="Utturkar S.M."/>
            <person name="Klingeman D.M."/>
            <person name="Johnson C.M."/>
            <person name="Martin S.L."/>
            <person name="Land M.L."/>
            <person name="Lu T.Y."/>
            <person name="Schadt C.W."/>
            <person name="Doktycz M.J."/>
            <person name="Pelletier D.A."/>
        </authorList>
    </citation>
    <scope>NUCLEOTIDE SEQUENCE [LARGE SCALE GENOMIC DNA]</scope>
    <source>
        <strain evidence="3 4">CF314</strain>
    </source>
</reference>
<dbReference type="NCBIfam" id="TIGR04183">
    <property type="entry name" value="Por_Secre_tail"/>
    <property type="match status" value="1"/>
</dbReference>
<dbReference type="AlphaFoldDB" id="J3CAQ1"/>
<evidence type="ECO:0000313" key="4">
    <source>
        <dbReference type="Proteomes" id="UP000007509"/>
    </source>
</evidence>
<keyword evidence="1" id="KW-0732">Signal</keyword>
<dbReference type="PANTHER" id="PTHR35580">
    <property type="entry name" value="CELL SURFACE GLYCOPROTEIN (S-LAYER PROTEIN)-LIKE PROTEIN"/>
    <property type="match status" value="1"/>
</dbReference>
<dbReference type="InterPro" id="IPR052918">
    <property type="entry name" value="Motility_Chemotaxis_Reg"/>
</dbReference>
<dbReference type="InterPro" id="IPR026444">
    <property type="entry name" value="Secre_tail"/>
</dbReference>
<dbReference type="PATRIC" id="fig|1144316.3.peg.4108"/>
<evidence type="ECO:0000256" key="1">
    <source>
        <dbReference type="ARBA" id="ARBA00022729"/>
    </source>
</evidence>
<accession>J3CAQ1</accession>
<dbReference type="Pfam" id="PF18962">
    <property type="entry name" value="Por_Secre_tail"/>
    <property type="match status" value="1"/>
</dbReference>
<organism evidence="3 4">
    <name type="scientific">Chryseobacterium populi</name>
    <dbReference type="NCBI Taxonomy" id="1144316"/>
    <lineage>
        <taxon>Bacteria</taxon>
        <taxon>Pseudomonadati</taxon>
        <taxon>Bacteroidota</taxon>
        <taxon>Flavobacteriia</taxon>
        <taxon>Flavobacteriales</taxon>
        <taxon>Weeksellaceae</taxon>
        <taxon>Chryseobacterium group</taxon>
        <taxon>Chryseobacterium</taxon>
    </lineage>
</organism>
<name>J3CAQ1_9FLAO</name>
<protein>
    <submittedName>
        <fullName evidence="3">Por secretion system C-terminal sorting domain containing protein</fullName>
    </submittedName>
</protein>
<keyword evidence="4" id="KW-1185">Reference proteome</keyword>
<dbReference type="EMBL" id="AKJY01000117">
    <property type="protein sequence ID" value="EJL67671.1"/>
    <property type="molecule type" value="Genomic_DNA"/>
</dbReference>
<evidence type="ECO:0000313" key="3">
    <source>
        <dbReference type="EMBL" id="EJL67671.1"/>
    </source>
</evidence>
<comment type="caution">
    <text evidence="3">The sequence shown here is derived from an EMBL/GenBank/DDBJ whole genome shotgun (WGS) entry which is preliminary data.</text>
</comment>
<gene>
    <name evidence="3" type="ORF">PMI13_04107</name>
</gene>
<feature type="domain" description="Secretion system C-terminal sorting" evidence="2">
    <location>
        <begin position="534"/>
        <end position="603"/>
    </location>
</feature>
<dbReference type="RefSeq" id="WP_007847313.1">
    <property type="nucleotide sequence ID" value="NZ_AKJY01000117.1"/>
</dbReference>
<dbReference type="PANTHER" id="PTHR35580:SF1">
    <property type="entry name" value="PHYTASE-LIKE DOMAIN-CONTAINING PROTEIN"/>
    <property type="match status" value="1"/>
</dbReference>